<dbReference type="RefSeq" id="WP_377502313.1">
    <property type="nucleotide sequence ID" value="NZ_JBHMDO010000053.1"/>
</dbReference>
<dbReference type="GO" id="GO:0008745">
    <property type="term" value="F:N-acetylmuramoyl-L-alanine amidase activity"/>
    <property type="evidence" value="ECO:0007669"/>
    <property type="project" value="UniProtKB-EC"/>
</dbReference>
<name>A0ABV5L1L3_9BACL</name>
<evidence type="ECO:0000259" key="2">
    <source>
        <dbReference type="SMART" id="SM00646"/>
    </source>
</evidence>
<dbReference type="Gene3D" id="3.40.630.40">
    <property type="entry name" value="Zn-dependent exopeptidases"/>
    <property type="match status" value="1"/>
</dbReference>
<proteinExistence type="predicted"/>
<dbReference type="InterPro" id="IPR002508">
    <property type="entry name" value="MurNAc-LAA_cat"/>
</dbReference>
<dbReference type="PANTHER" id="PTHR30404:SF0">
    <property type="entry name" value="N-ACETYLMURAMOYL-L-ALANINE AMIDASE AMIC"/>
    <property type="match status" value="1"/>
</dbReference>
<evidence type="ECO:0000313" key="3">
    <source>
        <dbReference type="EMBL" id="MFB9330701.1"/>
    </source>
</evidence>
<feature type="domain" description="MurNAc-LAA" evidence="2">
    <location>
        <begin position="5"/>
        <end position="105"/>
    </location>
</feature>
<dbReference type="PANTHER" id="PTHR30404">
    <property type="entry name" value="N-ACETYLMURAMOYL-L-ALANINE AMIDASE"/>
    <property type="match status" value="1"/>
</dbReference>
<evidence type="ECO:0000256" key="1">
    <source>
        <dbReference type="ARBA" id="ARBA00022801"/>
    </source>
</evidence>
<organism evidence="3 4">
    <name type="scientific">Paenibacillus aurantiacus</name>
    <dbReference type="NCBI Taxonomy" id="1936118"/>
    <lineage>
        <taxon>Bacteria</taxon>
        <taxon>Bacillati</taxon>
        <taxon>Bacillota</taxon>
        <taxon>Bacilli</taxon>
        <taxon>Bacillales</taxon>
        <taxon>Paenibacillaceae</taxon>
        <taxon>Paenibacillus</taxon>
    </lineage>
</organism>
<gene>
    <name evidence="3" type="ORF">ACFFSY_32575</name>
</gene>
<reference evidence="3 4" key="1">
    <citation type="submission" date="2024-09" db="EMBL/GenBank/DDBJ databases">
        <authorList>
            <person name="Sun Q."/>
            <person name="Mori K."/>
        </authorList>
    </citation>
    <scope>NUCLEOTIDE SEQUENCE [LARGE SCALE GENOMIC DNA]</scope>
    <source>
        <strain evidence="3 4">TISTR 2452</strain>
    </source>
</reference>
<accession>A0ABV5L1L3</accession>
<keyword evidence="4" id="KW-1185">Reference proteome</keyword>
<dbReference type="EMBL" id="JBHMDO010000053">
    <property type="protein sequence ID" value="MFB9330701.1"/>
    <property type="molecule type" value="Genomic_DNA"/>
</dbReference>
<keyword evidence="1 3" id="KW-0378">Hydrolase</keyword>
<comment type="caution">
    <text evidence="3">The sequence shown here is derived from an EMBL/GenBank/DDBJ whole genome shotgun (WGS) entry which is preliminary data.</text>
</comment>
<dbReference type="CDD" id="cd02696">
    <property type="entry name" value="MurNAc-LAA"/>
    <property type="match status" value="1"/>
</dbReference>
<sequence length="140" mass="15648">MRPSPRTGFPSFPGVASNRIETFTAVARTEASHRLATEVQRELIASTGLRDRGVKAVDFYVICKTRMPAILTECGGFMTNREEAALMKADDYRRKVAHAIVNGIAQSSGFTERQPNHCRLRGLLRCRSVQRHARTQVLFG</sequence>
<dbReference type="InterPro" id="IPR050695">
    <property type="entry name" value="N-acetylmuramoyl_amidase_3"/>
</dbReference>
<evidence type="ECO:0000313" key="4">
    <source>
        <dbReference type="Proteomes" id="UP001589747"/>
    </source>
</evidence>
<dbReference type="SMART" id="SM00646">
    <property type="entry name" value="Ami_3"/>
    <property type="match status" value="1"/>
</dbReference>
<dbReference type="Pfam" id="PF01520">
    <property type="entry name" value="Amidase_3"/>
    <property type="match status" value="1"/>
</dbReference>
<dbReference type="SUPFAM" id="SSF53187">
    <property type="entry name" value="Zn-dependent exopeptidases"/>
    <property type="match status" value="1"/>
</dbReference>
<dbReference type="EC" id="3.5.1.28" evidence="3"/>
<protein>
    <submittedName>
        <fullName evidence="3">N-acetylmuramoyl-L-alanine amidase</fullName>
        <ecNumber evidence="3">3.5.1.28</ecNumber>
    </submittedName>
</protein>
<dbReference type="Proteomes" id="UP001589747">
    <property type="component" value="Unassembled WGS sequence"/>
</dbReference>